<comment type="caution">
    <text evidence="1">The sequence shown here is derived from an EMBL/GenBank/DDBJ whole genome shotgun (WGS) entry which is preliminary data.</text>
</comment>
<keyword evidence="2" id="KW-1185">Reference proteome</keyword>
<dbReference type="AlphaFoldDB" id="A0A917SJ32"/>
<name>A0A917SJ32_9ACTN</name>
<reference evidence="1" key="2">
    <citation type="submission" date="2020-09" db="EMBL/GenBank/DDBJ databases">
        <authorList>
            <person name="Sun Q."/>
            <person name="Zhou Y."/>
        </authorList>
    </citation>
    <scope>NUCLEOTIDE SEQUENCE</scope>
    <source>
        <strain evidence="1">CGMCC 4.7306</strain>
    </source>
</reference>
<sequence length="334" mass="36825">MTTHRSRLYRVAGRPVCALPYGASNAVRSSGADRYVAVTAKRTIVRSLLRLAAKAPDSVAMVPILPLDQLPSLIDASAVLARVEATIGAEQRLWPVAFWPTQPGRDRLYLHLLTDSGKSRGFLKIARDADACGLKHEARALQERHGGSGLLRTPKVLASGGDPAENTSWLLVEPLPSDARPARQAPDQLLTEISGPVRHVSTEELDQLSWWQTLGERLSDAPLELRRAVDRLIPYGVDVASIHGDLRPHNMVASRTRIWVYDWEESALDGPAGTDAFSLRVLGGSLRDLVRRIRSLTTDERNAFVWSCAFGWARASLPWRSATHAWNESGGWKQ</sequence>
<accession>A0A917SJ32</accession>
<evidence type="ECO:0000313" key="2">
    <source>
        <dbReference type="Proteomes" id="UP000613840"/>
    </source>
</evidence>
<dbReference type="EMBL" id="BMMZ01000020">
    <property type="protein sequence ID" value="GGL83227.1"/>
    <property type="molecule type" value="Genomic_DNA"/>
</dbReference>
<proteinExistence type="predicted"/>
<dbReference type="InterPro" id="IPR011009">
    <property type="entry name" value="Kinase-like_dom_sf"/>
</dbReference>
<evidence type="ECO:0008006" key="3">
    <source>
        <dbReference type="Google" id="ProtNLM"/>
    </source>
</evidence>
<dbReference type="Proteomes" id="UP000613840">
    <property type="component" value="Unassembled WGS sequence"/>
</dbReference>
<dbReference type="SUPFAM" id="SSF56112">
    <property type="entry name" value="Protein kinase-like (PK-like)"/>
    <property type="match status" value="1"/>
</dbReference>
<protein>
    <recommendedName>
        <fullName evidence="3">Phosphotransferase enzyme family protein</fullName>
    </recommendedName>
</protein>
<gene>
    <name evidence="1" type="ORF">GCM10011575_46950</name>
</gene>
<evidence type="ECO:0000313" key="1">
    <source>
        <dbReference type="EMBL" id="GGL83227.1"/>
    </source>
</evidence>
<organism evidence="1 2">
    <name type="scientific">Microlunatus endophyticus</name>
    <dbReference type="NCBI Taxonomy" id="1716077"/>
    <lineage>
        <taxon>Bacteria</taxon>
        <taxon>Bacillati</taxon>
        <taxon>Actinomycetota</taxon>
        <taxon>Actinomycetes</taxon>
        <taxon>Propionibacteriales</taxon>
        <taxon>Propionibacteriaceae</taxon>
        <taxon>Microlunatus</taxon>
    </lineage>
</organism>
<reference evidence="1" key="1">
    <citation type="journal article" date="2014" name="Int. J. Syst. Evol. Microbiol.">
        <title>Complete genome sequence of Corynebacterium casei LMG S-19264T (=DSM 44701T), isolated from a smear-ripened cheese.</title>
        <authorList>
            <consortium name="US DOE Joint Genome Institute (JGI-PGF)"/>
            <person name="Walter F."/>
            <person name="Albersmeier A."/>
            <person name="Kalinowski J."/>
            <person name="Ruckert C."/>
        </authorList>
    </citation>
    <scope>NUCLEOTIDE SEQUENCE</scope>
    <source>
        <strain evidence="1">CGMCC 4.7306</strain>
    </source>
</reference>